<protein>
    <submittedName>
        <fullName evidence="3">Uncharacterized protein</fullName>
    </submittedName>
</protein>
<evidence type="ECO:0000313" key="4">
    <source>
        <dbReference type="Proteomes" id="UP000180175"/>
    </source>
</evidence>
<keyword evidence="1" id="KW-0472">Membrane</keyword>
<proteinExistence type="predicted"/>
<keyword evidence="1" id="KW-0812">Transmembrane</keyword>
<reference evidence="3 4" key="1">
    <citation type="journal article" date="2017" name="Genome Announc.">
        <title>Draft Genome Sequences of Four Alkaliphilic Bacteria Belonging to the Anaerobacillus Genus.</title>
        <authorList>
            <person name="Bassil N.M."/>
            <person name="Lloyd J.R."/>
        </authorList>
    </citation>
    <scope>NUCLEOTIDE SEQUENCE [LARGE SCALE GENOMIC DNA]</scope>
    <source>
        <strain evidence="3 4">NB2006</strain>
    </source>
</reference>
<reference evidence="3 4" key="2">
    <citation type="journal article" date="2019" name="Int. J. Syst. Evol. Microbiol.">
        <title>Anaerobacillus isosaccharinicus sp. nov., an alkaliphilic bacterium which degrades isosaccharinic acid.</title>
        <authorList>
            <person name="Bassil N.M."/>
            <person name="Lloyd J.R."/>
        </authorList>
    </citation>
    <scope>NUCLEOTIDE SEQUENCE [LARGE SCALE GENOMIC DNA]</scope>
    <source>
        <strain evidence="3 4">NB2006</strain>
    </source>
</reference>
<dbReference type="AlphaFoldDB" id="A0A7S7RAI1"/>
<dbReference type="RefSeq" id="WP_182080916.1">
    <property type="nucleotide sequence ID" value="NZ_CP063356.2"/>
</dbReference>
<organism evidence="3 4">
    <name type="scientific">Anaerobacillus isosaccharinicus</name>
    <dbReference type="NCBI Taxonomy" id="1532552"/>
    <lineage>
        <taxon>Bacteria</taxon>
        <taxon>Bacillati</taxon>
        <taxon>Bacillota</taxon>
        <taxon>Bacilli</taxon>
        <taxon>Bacillales</taxon>
        <taxon>Bacillaceae</taxon>
        <taxon>Anaerobacillus</taxon>
    </lineage>
</organism>
<evidence type="ECO:0000256" key="1">
    <source>
        <dbReference type="SAM" id="Phobius"/>
    </source>
</evidence>
<gene>
    <name evidence="3" type="ORF">AWH56_019225</name>
</gene>
<keyword evidence="1" id="KW-1133">Transmembrane helix</keyword>
<evidence type="ECO:0000256" key="2">
    <source>
        <dbReference type="SAM" id="SignalP"/>
    </source>
</evidence>
<sequence>MKKIFALFTTFIAFMTIFASTTLAAGSGGEKEAVAASPYEGPLILLSLITIAIMIYLPLTDNN</sequence>
<dbReference type="Proteomes" id="UP000180175">
    <property type="component" value="Chromosome"/>
</dbReference>
<feature type="chain" id="PRO_5030782883" evidence="2">
    <location>
        <begin position="25"/>
        <end position="63"/>
    </location>
</feature>
<feature type="signal peptide" evidence="2">
    <location>
        <begin position="1"/>
        <end position="24"/>
    </location>
</feature>
<keyword evidence="2" id="KW-0732">Signal</keyword>
<feature type="transmembrane region" description="Helical" evidence="1">
    <location>
        <begin position="40"/>
        <end position="59"/>
    </location>
</feature>
<dbReference type="KEGG" id="aia:AWH56_019225"/>
<keyword evidence="4" id="KW-1185">Reference proteome</keyword>
<dbReference type="EMBL" id="CP063356">
    <property type="protein sequence ID" value="QOY34833.1"/>
    <property type="molecule type" value="Genomic_DNA"/>
</dbReference>
<accession>A0A7S7RAI1</accession>
<name>A0A7S7RAI1_9BACI</name>
<evidence type="ECO:0000313" key="3">
    <source>
        <dbReference type="EMBL" id="QOY34833.1"/>
    </source>
</evidence>